<dbReference type="EMBL" id="GBXM01004153">
    <property type="protein sequence ID" value="JAI04425.1"/>
    <property type="molecule type" value="Transcribed_RNA"/>
</dbReference>
<reference evidence="1" key="2">
    <citation type="journal article" date="2015" name="Fish Shellfish Immunol.">
        <title>Early steps in the European eel (Anguilla anguilla)-Vibrio vulnificus interaction in the gills: Role of the RtxA13 toxin.</title>
        <authorList>
            <person name="Callol A."/>
            <person name="Pajuelo D."/>
            <person name="Ebbesson L."/>
            <person name="Teles M."/>
            <person name="MacKenzie S."/>
            <person name="Amaro C."/>
        </authorList>
    </citation>
    <scope>NUCLEOTIDE SEQUENCE</scope>
</reference>
<dbReference type="AlphaFoldDB" id="A0A0E9XP69"/>
<proteinExistence type="predicted"/>
<organism evidence="1">
    <name type="scientific">Anguilla anguilla</name>
    <name type="common">European freshwater eel</name>
    <name type="synonym">Muraena anguilla</name>
    <dbReference type="NCBI Taxonomy" id="7936"/>
    <lineage>
        <taxon>Eukaryota</taxon>
        <taxon>Metazoa</taxon>
        <taxon>Chordata</taxon>
        <taxon>Craniata</taxon>
        <taxon>Vertebrata</taxon>
        <taxon>Euteleostomi</taxon>
        <taxon>Actinopterygii</taxon>
        <taxon>Neopterygii</taxon>
        <taxon>Teleostei</taxon>
        <taxon>Anguilliformes</taxon>
        <taxon>Anguillidae</taxon>
        <taxon>Anguilla</taxon>
    </lineage>
</organism>
<sequence length="51" mass="6133">MRDRDQFPFRFAELFRTCGEFVPHGVLQQIHYVAKSMWTPDIQHLIQNDGR</sequence>
<accession>A0A0E9XP69</accession>
<evidence type="ECO:0000313" key="1">
    <source>
        <dbReference type="EMBL" id="JAI04425.1"/>
    </source>
</evidence>
<protein>
    <submittedName>
        <fullName evidence="1">Uncharacterized protein</fullName>
    </submittedName>
</protein>
<name>A0A0E9XP69_ANGAN</name>
<reference evidence="1" key="1">
    <citation type="submission" date="2014-11" db="EMBL/GenBank/DDBJ databases">
        <authorList>
            <person name="Amaro Gonzalez C."/>
        </authorList>
    </citation>
    <scope>NUCLEOTIDE SEQUENCE</scope>
</reference>